<evidence type="ECO:0000259" key="1">
    <source>
        <dbReference type="Pfam" id="PF26607"/>
    </source>
</evidence>
<keyword evidence="3" id="KW-1185">Reference proteome</keyword>
<dbReference type="EMBL" id="JAMZEC010000001">
    <property type="protein sequence ID" value="MCP2345046.1"/>
    <property type="molecule type" value="Genomic_DNA"/>
</dbReference>
<dbReference type="InterPro" id="IPR058502">
    <property type="entry name" value="PLL-like_beta-prop"/>
</dbReference>
<proteinExistence type="predicted"/>
<comment type="caution">
    <text evidence="2">The sequence shown here is derived from an EMBL/GenBank/DDBJ whole genome shotgun (WGS) entry which is preliminary data.</text>
</comment>
<dbReference type="Proteomes" id="UP001320766">
    <property type="component" value="Unassembled WGS sequence"/>
</dbReference>
<dbReference type="SUPFAM" id="SSF89372">
    <property type="entry name" value="Fucose-specific lectin"/>
    <property type="match status" value="1"/>
</dbReference>
<sequence length="62" mass="6768">MTVARNVDGRLEVFAVNGNGVIPLHVWQVQPDGGWSDWQGLGGPKGLDTWEVRTLGPGFHEL</sequence>
<reference evidence="2 3" key="1">
    <citation type="submission" date="2022-06" db="EMBL/GenBank/DDBJ databases">
        <title>Sequencing the genomes of 1000 actinobacteria strains.</title>
        <authorList>
            <person name="Klenk H.-P."/>
        </authorList>
    </citation>
    <scope>NUCLEOTIDE SEQUENCE [LARGE SCALE GENOMIC DNA]</scope>
    <source>
        <strain evidence="2 3">DSM 44170</strain>
    </source>
</reference>
<dbReference type="RefSeq" id="WP_253766307.1">
    <property type="nucleotide sequence ID" value="NZ_BAAAVE010000016.1"/>
</dbReference>
<evidence type="ECO:0000313" key="2">
    <source>
        <dbReference type="EMBL" id="MCP2345046.1"/>
    </source>
</evidence>
<gene>
    <name evidence="2" type="ORF">HD595_001168</name>
</gene>
<name>A0ABT1JTH2_9ACTN</name>
<feature type="domain" description="PLL-like beta propeller" evidence="1">
    <location>
        <begin position="3"/>
        <end position="43"/>
    </location>
</feature>
<organism evidence="2 3">
    <name type="scientific">Nonomuraea roseoviolacea subsp. carminata</name>
    <dbReference type="NCBI Taxonomy" id="160689"/>
    <lineage>
        <taxon>Bacteria</taxon>
        <taxon>Bacillati</taxon>
        <taxon>Actinomycetota</taxon>
        <taxon>Actinomycetes</taxon>
        <taxon>Streptosporangiales</taxon>
        <taxon>Streptosporangiaceae</taxon>
        <taxon>Nonomuraea</taxon>
    </lineage>
</organism>
<protein>
    <recommendedName>
        <fullName evidence="1">PLL-like beta propeller domain-containing protein</fullName>
    </recommendedName>
</protein>
<accession>A0ABT1JTH2</accession>
<dbReference type="Pfam" id="PF26607">
    <property type="entry name" value="DUF8189"/>
    <property type="match status" value="1"/>
</dbReference>
<evidence type="ECO:0000313" key="3">
    <source>
        <dbReference type="Proteomes" id="UP001320766"/>
    </source>
</evidence>